<feature type="compositionally biased region" description="Gly residues" evidence="2">
    <location>
        <begin position="9"/>
        <end position="20"/>
    </location>
</feature>
<dbReference type="Proteomes" id="UP000265515">
    <property type="component" value="Unassembled WGS sequence"/>
</dbReference>
<dbReference type="AlphaFoldDB" id="A0A388LG70"/>
<dbReference type="Gramene" id="GBG81182">
    <property type="protein sequence ID" value="GBG81182"/>
    <property type="gene ID" value="CBR_g31857"/>
</dbReference>
<dbReference type="SMART" id="SM00343">
    <property type="entry name" value="ZnF_C2HC"/>
    <property type="match status" value="1"/>
</dbReference>
<evidence type="ECO:0000259" key="3">
    <source>
        <dbReference type="PROSITE" id="PS50158"/>
    </source>
</evidence>
<dbReference type="InterPro" id="IPR036875">
    <property type="entry name" value="Znf_CCHC_sf"/>
</dbReference>
<evidence type="ECO:0000256" key="2">
    <source>
        <dbReference type="SAM" id="MobiDB-lite"/>
    </source>
</evidence>
<dbReference type="EMBL" id="BFEA01000366">
    <property type="protein sequence ID" value="GBG81182.1"/>
    <property type="molecule type" value="Genomic_DNA"/>
</dbReference>
<keyword evidence="1" id="KW-0862">Zinc</keyword>
<name>A0A388LG70_CHABU</name>
<reference evidence="4 5" key="1">
    <citation type="journal article" date="2018" name="Cell">
        <title>The Chara Genome: Secondary Complexity and Implications for Plant Terrestrialization.</title>
        <authorList>
            <person name="Nishiyama T."/>
            <person name="Sakayama H."/>
            <person name="Vries J.D."/>
            <person name="Buschmann H."/>
            <person name="Saint-Marcoux D."/>
            <person name="Ullrich K.K."/>
            <person name="Haas F.B."/>
            <person name="Vanderstraeten L."/>
            <person name="Becker D."/>
            <person name="Lang D."/>
            <person name="Vosolsobe S."/>
            <person name="Rombauts S."/>
            <person name="Wilhelmsson P.K.I."/>
            <person name="Janitza P."/>
            <person name="Kern R."/>
            <person name="Heyl A."/>
            <person name="Rumpler F."/>
            <person name="Villalobos L.I.A.C."/>
            <person name="Clay J.M."/>
            <person name="Skokan R."/>
            <person name="Toyoda A."/>
            <person name="Suzuki Y."/>
            <person name="Kagoshima H."/>
            <person name="Schijlen E."/>
            <person name="Tajeshwar N."/>
            <person name="Catarino B."/>
            <person name="Hetherington A.J."/>
            <person name="Saltykova A."/>
            <person name="Bonnot C."/>
            <person name="Breuninger H."/>
            <person name="Symeonidi A."/>
            <person name="Radhakrishnan G.V."/>
            <person name="Van Nieuwerburgh F."/>
            <person name="Deforce D."/>
            <person name="Chang C."/>
            <person name="Karol K.G."/>
            <person name="Hedrich R."/>
            <person name="Ulvskov P."/>
            <person name="Glockner G."/>
            <person name="Delwiche C.F."/>
            <person name="Petrasek J."/>
            <person name="Van de Peer Y."/>
            <person name="Friml J."/>
            <person name="Beilby M."/>
            <person name="Dolan L."/>
            <person name="Kohara Y."/>
            <person name="Sugano S."/>
            <person name="Fujiyama A."/>
            <person name="Delaux P.-M."/>
            <person name="Quint M."/>
            <person name="TheiBen G."/>
            <person name="Hagemann M."/>
            <person name="Harholt J."/>
            <person name="Dunand C."/>
            <person name="Zachgo S."/>
            <person name="Langdale J."/>
            <person name="Maumus F."/>
            <person name="Straeten D.V.D."/>
            <person name="Gould S.B."/>
            <person name="Rensing S.A."/>
        </authorList>
    </citation>
    <scope>NUCLEOTIDE SEQUENCE [LARGE SCALE GENOMIC DNA]</scope>
    <source>
        <strain evidence="4 5">S276</strain>
    </source>
</reference>
<evidence type="ECO:0000313" key="5">
    <source>
        <dbReference type="Proteomes" id="UP000265515"/>
    </source>
</evidence>
<evidence type="ECO:0000313" key="4">
    <source>
        <dbReference type="EMBL" id="GBG81182.1"/>
    </source>
</evidence>
<keyword evidence="1" id="KW-0479">Metal-binding</keyword>
<feature type="compositionally biased region" description="Basic and acidic residues" evidence="2">
    <location>
        <begin position="91"/>
        <end position="128"/>
    </location>
</feature>
<proteinExistence type="predicted"/>
<keyword evidence="5" id="KW-1185">Reference proteome</keyword>
<dbReference type="GO" id="GO:0003676">
    <property type="term" value="F:nucleic acid binding"/>
    <property type="evidence" value="ECO:0007669"/>
    <property type="project" value="InterPro"/>
</dbReference>
<accession>A0A388LG70</accession>
<dbReference type="PROSITE" id="PS50158">
    <property type="entry name" value="ZF_CCHC"/>
    <property type="match status" value="1"/>
</dbReference>
<feature type="compositionally biased region" description="Basic and acidic residues" evidence="2">
    <location>
        <begin position="49"/>
        <end position="62"/>
    </location>
</feature>
<protein>
    <recommendedName>
        <fullName evidence="3">CCHC-type domain-containing protein</fullName>
    </recommendedName>
</protein>
<feature type="region of interest" description="Disordered" evidence="2">
    <location>
        <begin position="49"/>
        <end position="76"/>
    </location>
</feature>
<organism evidence="4 5">
    <name type="scientific">Chara braunii</name>
    <name type="common">Braun's stonewort</name>
    <dbReference type="NCBI Taxonomy" id="69332"/>
    <lineage>
        <taxon>Eukaryota</taxon>
        <taxon>Viridiplantae</taxon>
        <taxon>Streptophyta</taxon>
        <taxon>Charophyceae</taxon>
        <taxon>Charales</taxon>
        <taxon>Characeae</taxon>
        <taxon>Chara</taxon>
    </lineage>
</organism>
<dbReference type="GO" id="GO:0008270">
    <property type="term" value="F:zinc ion binding"/>
    <property type="evidence" value="ECO:0007669"/>
    <property type="project" value="UniProtKB-KW"/>
</dbReference>
<feature type="compositionally biased region" description="Basic residues" evidence="2">
    <location>
        <begin position="157"/>
        <end position="168"/>
    </location>
</feature>
<evidence type="ECO:0000256" key="1">
    <source>
        <dbReference type="PROSITE-ProRule" id="PRU00047"/>
    </source>
</evidence>
<keyword evidence="1" id="KW-0863">Zinc-finger</keyword>
<comment type="caution">
    <text evidence="4">The sequence shown here is derived from an EMBL/GenBank/DDBJ whole genome shotgun (WGS) entry which is preliminary data.</text>
</comment>
<gene>
    <name evidence="4" type="ORF">CBR_g31857</name>
</gene>
<dbReference type="Gene3D" id="4.10.60.10">
    <property type="entry name" value="Zinc finger, CCHC-type"/>
    <property type="match status" value="1"/>
</dbReference>
<feature type="domain" description="CCHC-type" evidence="3">
    <location>
        <begin position="29"/>
        <end position="42"/>
    </location>
</feature>
<feature type="region of interest" description="Disordered" evidence="2">
    <location>
        <begin position="91"/>
        <end position="175"/>
    </location>
</feature>
<feature type="region of interest" description="Disordered" evidence="2">
    <location>
        <begin position="1"/>
        <end position="31"/>
    </location>
</feature>
<sequence>MATTEEGSGRGGSGGGGGGEPPRRGPPICYGCGKPGHFKFECWKYSKVDEGRQGSPIRKWEKGALSSTSNGGGEELGAVGNLVKLLLAKEEAKEVKRQEKASRKKAKEEEKQRERLKQEEEERKRQEQIENEPGLPRIVQQQLAQWGPPPNVERHEGRRRRRGTRRIPYHPDGWGLWEDDVEDLRQKAAGITISIEKTEKGNNG</sequence>
<dbReference type="InterPro" id="IPR001878">
    <property type="entry name" value="Znf_CCHC"/>
</dbReference>
<dbReference type="SUPFAM" id="SSF57756">
    <property type="entry name" value="Retrovirus zinc finger-like domains"/>
    <property type="match status" value="1"/>
</dbReference>
<dbReference type="OrthoDB" id="9386882at2759"/>